<dbReference type="OrthoDB" id="5706339at2"/>
<evidence type="ECO:0000256" key="1">
    <source>
        <dbReference type="SAM" id="Coils"/>
    </source>
</evidence>
<keyword evidence="5" id="KW-1185">Reference proteome</keyword>
<protein>
    <recommendedName>
        <fullName evidence="3">DUF4124 domain-containing protein</fullName>
    </recommendedName>
</protein>
<keyword evidence="1" id="KW-0175">Coiled coil</keyword>
<evidence type="ECO:0000313" key="4">
    <source>
        <dbReference type="EMBL" id="ARU58196.1"/>
    </source>
</evidence>
<dbReference type="AlphaFoldDB" id="A0A1Y0IEH4"/>
<organism evidence="4 5">
    <name type="scientific">Oleiphilus messinensis</name>
    <dbReference type="NCBI Taxonomy" id="141451"/>
    <lineage>
        <taxon>Bacteria</taxon>
        <taxon>Pseudomonadati</taxon>
        <taxon>Pseudomonadota</taxon>
        <taxon>Gammaproteobacteria</taxon>
        <taxon>Oceanospirillales</taxon>
        <taxon>Oleiphilaceae</taxon>
        <taxon>Oleiphilus</taxon>
    </lineage>
</organism>
<feature type="region of interest" description="Disordered" evidence="2">
    <location>
        <begin position="36"/>
        <end position="60"/>
    </location>
</feature>
<dbReference type="EMBL" id="CP021425">
    <property type="protein sequence ID" value="ARU58196.1"/>
    <property type="molecule type" value="Genomic_DNA"/>
</dbReference>
<feature type="coiled-coil region" evidence="1">
    <location>
        <begin position="90"/>
        <end position="117"/>
    </location>
</feature>
<evidence type="ECO:0000259" key="3">
    <source>
        <dbReference type="Pfam" id="PF13511"/>
    </source>
</evidence>
<proteinExistence type="predicted"/>
<feature type="compositionally biased region" description="Polar residues" evidence="2">
    <location>
        <begin position="36"/>
        <end position="50"/>
    </location>
</feature>
<evidence type="ECO:0000313" key="5">
    <source>
        <dbReference type="Proteomes" id="UP000196027"/>
    </source>
</evidence>
<accession>A0A1Y0IEH4</accession>
<dbReference type="Proteomes" id="UP000196027">
    <property type="component" value="Chromosome"/>
</dbReference>
<reference evidence="4 5" key="1">
    <citation type="submission" date="2017-05" db="EMBL/GenBank/DDBJ databases">
        <title>Genomic insights into alkan degradation activity of Oleiphilus messinensis.</title>
        <authorList>
            <person name="Kozyavkin S.A."/>
            <person name="Slesarev A.I."/>
            <person name="Golyshin P.N."/>
            <person name="Korzhenkov A."/>
            <person name="Golyshina O.N."/>
            <person name="Toshchakov S.V."/>
        </authorList>
    </citation>
    <scope>NUCLEOTIDE SEQUENCE [LARGE SCALE GENOMIC DNA]</scope>
    <source>
        <strain evidence="4 5">ME102</strain>
    </source>
</reference>
<name>A0A1Y0IEH4_9GAMM</name>
<sequence length="243" mass="28029">MNRPILCAAILALTLSPLSHGGKLYKIVDKDGNVTFSQFPPSPQETTEGTQVEEKKTRGQGETAISVKGLVKYCGDIALPSEEKRGDYFYADVSNRLESWERQLEYKEQRLQNKQASYTQSAKYSGYYGSSSSRSQSMVEGSQEIGQELRDLRCAISWAKSQHRASVDSRIDAQNEMGRLQQNLRDIELKRAHHCGQEPEYNPSDSQNAYLRSRWQECSREYRADIRRLERMIRQESRKLERY</sequence>
<gene>
    <name evidence="4" type="ORF">OLMES_4180</name>
</gene>
<dbReference type="InterPro" id="IPR025392">
    <property type="entry name" value="DUF4124"/>
</dbReference>
<dbReference type="KEGG" id="ome:OLMES_4180"/>
<dbReference type="Pfam" id="PF13511">
    <property type="entry name" value="DUF4124"/>
    <property type="match status" value="1"/>
</dbReference>
<evidence type="ECO:0000256" key="2">
    <source>
        <dbReference type="SAM" id="MobiDB-lite"/>
    </source>
</evidence>
<feature type="domain" description="DUF4124" evidence="3">
    <location>
        <begin position="11"/>
        <end position="55"/>
    </location>
</feature>
<dbReference type="RefSeq" id="WP_087463000.1">
    <property type="nucleotide sequence ID" value="NZ_CP021425.1"/>
</dbReference>